<feature type="transmembrane region" description="Helical" evidence="2">
    <location>
        <begin position="464"/>
        <end position="482"/>
    </location>
</feature>
<accession>A0ABT2JI87</accession>
<feature type="transmembrane region" description="Helical" evidence="2">
    <location>
        <begin position="228"/>
        <end position="248"/>
    </location>
</feature>
<evidence type="ECO:0000256" key="2">
    <source>
        <dbReference type="SAM" id="Phobius"/>
    </source>
</evidence>
<reference evidence="3 4" key="1">
    <citation type="submission" date="2021-02" db="EMBL/GenBank/DDBJ databases">
        <title>Actinophytocola xerophila sp. nov., isolated from soil of cotton cropping field.</title>
        <authorList>
            <person name="Huang R."/>
            <person name="Chen X."/>
            <person name="Ge X."/>
            <person name="Liu W."/>
        </authorList>
    </citation>
    <scope>NUCLEOTIDE SEQUENCE [LARGE SCALE GENOMIC DNA]</scope>
    <source>
        <strain evidence="3 4">S1-96</strain>
    </source>
</reference>
<feature type="transmembrane region" description="Helical" evidence="2">
    <location>
        <begin position="108"/>
        <end position="126"/>
    </location>
</feature>
<keyword evidence="2" id="KW-0472">Membrane</keyword>
<feature type="transmembrane region" description="Helical" evidence="2">
    <location>
        <begin position="547"/>
        <end position="565"/>
    </location>
</feature>
<feature type="transmembrane region" description="Helical" evidence="2">
    <location>
        <begin position="489"/>
        <end position="509"/>
    </location>
</feature>
<feature type="transmembrane region" description="Helical" evidence="2">
    <location>
        <begin position="603"/>
        <end position="626"/>
    </location>
</feature>
<gene>
    <name evidence="3" type="ORF">JT362_28695</name>
</gene>
<keyword evidence="2" id="KW-0812">Transmembrane</keyword>
<feature type="transmembrane region" description="Helical" evidence="2">
    <location>
        <begin position="79"/>
        <end position="102"/>
    </location>
</feature>
<feature type="transmembrane region" description="Helical" evidence="2">
    <location>
        <begin position="156"/>
        <end position="175"/>
    </location>
</feature>
<keyword evidence="2" id="KW-1133">Transmembrane helix</keyword>
<proteinExistence type="predicted"/>
<dbReference type="Proteomes" id="UP001156441">
    <property type="component" value="Unassembled WGS sequence"/>
</dbReference>
<evidence type="ECO:0000313" key="4">
    <source>
        <dbReference type="Proteomes" id="UP001156441"/>
    </source>
</evidence>
<feature type="transmembrane region" description="Helical" evidence="2">
    <location>
        <begin position="663"/>
        <end position="683"/>
    </location>
</feature>
<protein>
    <submittedName>
        <fullName evidence="3">Uncharacterized protein</fullName>
    </submittedName>
</protein>
<feature type="transmembrane region" description="Helical" evidence="2">
    <location>
        <begin position="377"/>
        <end position="399"/>
    </location>
</feature>
<feature type="transmembrane region" description="Helical" evidence="2">
    <location>
        <begin position="521"/>
        <end position="540"/>
    </location>
</feature>
<evidence type="ECO:0000256" key="1">
    <source>
        <dbReference type="SAM" id="MobiDB-lite"/>
    </source>
</evidence>
<organism evidence="3 4">
    <name type="scientific">Actinophytocola gossypii</name>
    <dbReference type="NCBI Taxonomy" id="2812003"/>
    <lineage>
        <taxon>Bacteria</taxon>
        <taxon>Bacillati</taxon>
        <taxon>Actinomycetota</taxon>
        <taxon>Actinomycetes</taxon>
        <taxon>Pseudonocardiales</taxon>
        <taxon>Pseudonocardiaceae</taxon>
    </lineage>
</organism>
<feature type="transmembrane region" description="Helical" evidence="2">
    <location>
        <begin position="633"/>
        <end position="657"/>
    </location>
</feature>
<keyword evidence="4" id="KW-1185">Reference proteome</keyword>
<feature type="transmembrane region" description="Helical" evidence="2">
    <location>
        <begin position="431"/>
        <end position="452"/>
    </location>
</feature>
<feature type="transmembrane region" description="Helical" evidence="2">
    <location>
        <begin position="42"/>
        <end position="59"/>
    </location>
</feature>
<name>A0ABT2JI87_9PSEU</name>
<feature type="transmembrane region" description="Helical" evidence="2">
    <location>
        <begin position="187"/>
        <end position="208"/>
    </location>
</feature>
<feature type="transmembrane region" description="Helical" evidence="2">
    <location>
        <begin position="255"/>
        <end position="274"/>
    </location>
</feature>
<dbReference type="RefSeq" id="WP_260194998.1">
    <property type="nucleotide sequence ID" value="NZ_JAFFZE010000023.1"/>
</dbReference>
<feature type="transmembrane region" description="Helical" evidence="2">
    <location>
        <begin position="133"/>
        <end position="150"/>
    </location>
</feature>
<sequence length="689" mass="68124">MVSYSRNTPATRTAPAAAAVVVVAAFLVGAGAVGASSVLTSAWLRVLLAVVLVVAGWAVTRAGRYPDDPLPLALGHRLVLGVGTSFAVLGAYLLGLALLTAAVPSSPVAVVLLVYGVPAVALLAAVSTGTRAWAAGAGAILPMLAVLLLVTAEVDAGTVSVTMLVVAVLLVAIVVRAPAASPWSRVASAASAMAASFAFGSGASPFGSLGTTQLGGAAGDGASGGLTGGAQAVVVAGALAVAVVVLVLAVPRRDLAAGVLAASLFTVPPVLLLTDPMSEWSTATQVALVAVPTATALVALAAIRSYRFRRALAATVRAAPTQRPGQDPSDTAHPATDAGPADTVRSATDADPADAARPPTTTDVGHPPPIPSDAASAAACAVVVAAAAVAFVVVALPVFGWEARLQGVVTLLVLVGASALAYWLPRGTPGAAAAVVALLGLALTSPWIRLLTGGRIELNTTDRVLTGVVDLVVAGVLAWLLVRRHPRPGVYAAAAYVLAASAAACLGSLLFDPGHFPSEWALVAVLTLPLLLLAIPAAVVAFGPHAAIGQAVGAVAIAAAGFLPMKVMVGEFGGGAHGYALQLSLSPLTPTDWLMTSTALRDVTGPALVAVIATVLVAFVLVASLARRPSAPLAAAVALLLLSAVQASMLTALAEWSADEAEVLGWALGAGALVAALTAVAAARTATRP</sequence>
<dbReference type="EMBL" id="JAFFZE010000023">
    <property type="protein sequence ID" value="MCT2587110.1"/>
    <property type="molecule type" value="Genomic_DNA"/>
</dbReference>
<feature type="transmembrane region" description="Helical" evidence="2">
    <location>
        <begin position="286"/>
        <end position="303"/>
    </location>
</feature>
<comment type="caution">
    <text evidence="3">The sequence shown here is derived from an EMBL/GenBank/DDBJ whole genome shotgun (WGS) entry which is preliminary data.</text>
</comment>
<evidence type="ECO:0000313" key="3">
    <source>
        <dbReference type="EMBL" id="MCT2587110.1"/>
    </source>
</evidence>
<feature type="region of interest" description="Disordered" evidence="1">
    <location>
        <begin position="317"/>
        <end position="370"/>
    </location>
</feature>
<feature type="transmembrane region" description="Helical" evidence="2">
    <location>
        <begin position="405"/>
        <end position="424"/>
    </location>
</feature>
<feature type="compositionally biased region" description="Low complexity" evidence="1">
    <location>
        <begin position="347"/>
        <end position="363"/>
    </location>
</feature>